<dbReference type="Pfam" id="PF00535">
    <property type="entry name" value="Glycos_transf_2"/>
    <property type="match status" value="1"/>
</dbReference>
<dbReference type="InterPro" id="IPR029044">
    <property type="entry name" value="Nucleotide-diphossugar_trans"/>
</dbReference>
<keyword evidence="2" id="KW-0328">Glycosyltransferase</keyword>
<dbReference type="GO" id="GO:0016757">
    <property type="term" value="F:glycosyltransferase activity"/>
    <property type="evidence" value="ECO:0007669"/>
    <property type="project" value="UniProtKB-KW"/>
</dbReference>
<evidence type="ECO:0000313" key="2">
    <source>
        <dbReference type="EMBL" id="UXN69089.1"/>
    </source>
</evidence>
<dbReference type="EMBL" id="CP104965">
    <property type="protein sequence ID" value="UXN69089.1"/>
    <property type="molecule type" value="Genomic_DNA"/>
</dbReference>
<dbReference type="Gene3D" id="3.90.550.10">
    <property type="entry name" value="Spore Coat Polysaccharide Biosynthesis Protein SpsA, Chain A"/>
    <property type="match status" value="1"/>
</dbReference>
<evidence type="ECO:0000313" key="3">
    <source>
        <dbReference type="Proteomes" id="UP001061862"/>
    </source>
</evidence>
<protein>
    <submittedName>
        <fullName evidence="2">Glycosyltransferase</fullName>
        <ecNumber evidence="2">2.4.-.-</ecNumber>
    </submittedName>
</protein>
<dbReference type="RefSeq" id="WP_262167325.1">
    <property type="nucleotide sequence ID" value="NZ_CP104965.1"/>
</dbReference>
<reference evidence="2 3" key="1">
    <citation type="submission" date="2022-09" db="EMBL/GenBank/DDBJ databases">
        <title>Interaction between co-microsymbionts with complementary sets of symbiotic genes in legume-rhizobium systems.</title>
        <authorList>
            <person name="Safronova V."/>
            <person name="Sazanova A."/>
            <person name="Afonin A."/>
            <person name="Chirak E."/>
        </authorList>
    </citation>
    <scope>NUCLEOTIDE SEQUENCE [LARGE SCALE GENOMIC DNA]</scope>
    <source>
        <strain evidence="2 3">A18/4-1</strain>
    </source>
</reference>
<dbReference type="PANTHER" id="PTHR43685">
    <property type="entry name" value="GLYCOSYLTRANSFERASE"/>
    <property type="match status" value="1"/>
</dbReference>
<gene>
    <name evidence="2" type="ORF">N8A98_17880</name>
</gene>
<sequence>MQPTRAQQGIPTVSVIMANYRGGATLARALESVLAQTMGNLEIIVSDDASPDDSVSVVTSIMARDERVRLLASPQNGGPARTRNLALARARGQWIAIIDSDDIVHPERLERLLAAAAHFKADIVADDLLHFHEDGSPPTLLLADHDKPFPVSAEAWVTAGMDGKLPALGYLKPLIRAEALGLLRYDETLRIGEDYDLLLRTLLAGASMWIVPEPWYLYRRHSGSISHRLSTNDVGAMLANQAQLLAGIKPEAGLAHAFAQRRDALQGALDFGRLVEAIKARSPGTVLKIIARRPALLRRLWNSFTEGRQRRAATPQVAASAGLLNVDKHATLPPYVPSQKVDWPRFRRDPAWLALATQGANAHQIIAKDAAARYAAGFIPAAAAPTPIRNQLATNAPAVAT</sequence>
<keyword evidence="2" id="KW-0808">Transferase</keyword>
<feature type="domain" description="Glycosyltransferase 2-like" evidence="1">
    <location>
        <begin position="14"/>
        <end position="131"/>
    </location>
</feature>
<dbReference type="CDD" id="cd00761">
    <property type="entry name" value="Glyco_tranf_GTA_type"/>
    <property type="match status" value="1"/>
</dbReference>
<dbReference type="SUPFAM" id="SSF53448">
    <property type="entry name" value="Nucleotide-diphospho-sugar transferases"/>
    <property type="match status" value="1"/>
</dbReference>
<evidence type="ECO:0000259" key="1">
    <source>
        <dbReference type="Pfam" id="PF00535"/>
    </source>
</evidence>
<accession>A0ABY6CAC0</accession>
<proteinExistence type="predicted"/>
<dbReference type="PANTHER" id="PTHR43685:SF2">
    <property type="entry name" value="GLYCOSYLTRANSFERASE 2-LIKE DOMAIN-CONTAINING PROTEIN"/>
    <property type="match status" value="1"/>
</dbReference>
<name>A0ABY6CAC0_9HYPH</name>
<dbReference type="EC" id="2.4.-.-" evidence="2"/>
<dbReference type="InterPro" id="IPR050834">
    <property type="entry name" value="Glycosyltransf_2"/>
</dbReference>
<dbReference type="InterPro" id="IPR001173">
    <property type="entry name" value="Glyco_trans_2-like"/>
</dbReference>
<dbReference type="Proteomes" id="UP001061862">
    <property type="component" value="Chromosome"/>
</dbReference>
<keyword evidence="3" id="KW-1185">Reference proteome</keyword>
<organism evidence="2 3">
    <name type="scientific">Devosia neptuniae</name>
    <dbReference type="NCBI Taxonomy" id="191302"/>
    <lineage>
        <taxon>Bacteria</taxon>
        <taxon>Pseudomonadati</taxon>
        <taxon>Pseudomonadota</taxon>
        <taxon>Alphaproteobacteria</taxon>
        <taxon>Hyphomicrobiales</taxon>
        <taxon>Devosiaceae</taxon>
        <taxon>Devosia</taxon>
    </lineage>
</organism>